<gene>
    <name evidence="8" type="ORF">L484_007123</name>
</gene>
<dbReference type="STRING" id="981085.W9S281"/>
<accession>W9S281</accession>
<evidence type="ECO:0000256" key="3">
    <source>
        <dbReference type="ARBA" id="ARBA00023242"/>
    </source>
</evidence>
<name>W9S281_9ROSA</name>
<dbReference type="Pfam" id="PF07897">
    <property type="entry name" value="EAR"/>
    <property type="match status" value="1"/>
</dbReference>
<dbReference type="KEGG" id="mnt:21390531"/>
<evidence type="ECO:0000313" key="8">
    <source>
        <dbReference type="EMBL" id="EXC04891.1"/>
    </source>
</evidence>
<comment type="similarity">
    <text evidence="2 4">Belongs to the Ninja family.</text>
</comment>
<dbReference type="GO" id="GO:0005634">
    <property type="term" value="C:nucleus"/>
    <property type="evidence" value="ECO:0007669"/>
    <property type="project" value="UniProtKB-SubCell"/>
</dbReference>
<dbReference type="InterPro" id="IPR031307">
    <property type="entry name" value="Ninja_fam"/>
</dbReference>
<feature type="compositionally biased region" description="Polar residues" evidence="5">
    <location>
        <begin position="33"/>
        <end position="42"/>
    </location>
</feature>
<sequence>MAKVNQVISFGQTQMPFPKYEQNPTNFFWRFSPENSNDKAQLSASSTSESESEEPEINLCLSLGGLYAKPTKENQNPLARSSSIAGEESETHRREIPFLSLSRSCSLPTESNSNGEEAVRLRDLQYMRRMAAKKRLAEKQRGFREEFEEEMSPESEMAAWAATSAAKNAALSRAICKIQGQECLTAARDNTGLKNTAEPPSMFSKASDGGEFVNPSETNKLQQNPLKKVKASSGKVLDNWVDVMNRMPSVTTTGDGPNGKRIDGFLYKYTKGQVSIVCVCHGNFLSPAEFVKHAGGKEVTNPMRHINVCTALPL</sequence>
<dbReference type="InterPro" id="IPR012463">
    <property type="entry name" value="Ninja_motif"/>
</dbReference>
<feature type="compositionally biased region" description="Polar residues" evidence="5">
    <location>
        <begin position="73"/>
        <end position="84"/>
    </location>
</feature>
<dbReference type="GO" id="GO:0045892">
    <property type="term" value="P:negative regulation of DNA-templated transcription"/>
    <property type="evidence" value="ECO:0007669"/>
    <property type="project" value="TreeGrafter"/>
</dbReference>
<evidence type="ECO:0000256" key="2">
    <source>
        <dbReference type="ARBA" id="ARBA00006081"/>
    </source>
</evidence>
<evidence type="ECO:0000259" key="6">
    <source>
        <dbReference type="Pfam" id="PF07897"/>
    </source>
</evidence>
<keyword evidence="9" id="KW-1185">Reference proteome</keyword>
<dbReference type="GO" id="GO:0007165">
    <property type="term" value="P:signal transduction"/>
    <property type="evidence" value="ECO:0007669"/>
    <property type="project" value="InterPro"/>
</dbReference>
<keyword evidence="3 4" id="KW-0539">Nucleus</keyword>
<feature type="domain" description="Ethylene-responsive binding factor-associated repression" evidence="6">
    <location>
        <begin position="51"/>
        <end position="85"/>
    </location>
</feature>
<dbReference type="PANTHER" id="PTHR31413">
    <property type="entry name" value="AFP HOMOLOG 2"/>
    <property type="match status" value="1"/>
</dbReference>
<dbReference type="InterPro" id="IPR032308">
    <property type="entry name" value="TDBD"/>
</dbReference>
<evidence type="ECO:0000259" key="7">
    <source>
        <dbReference type="Pfam" id="PF16135"/>
    </source>
</evidence>
<reference evidence="9" key="1">
    <citation type="submission" date="2013-01" db="EMBL/GenBank/DDBJ databases">
        <title>Draft Genome Sequence of a Mulberry Tree, Morus notabilis C.K. Schneid.</title>
        <authorList>
            <person name="He N."/>
            <person name="Zhao S."/>
        </authorList>
    </citation>
    <scope>NUCLEOTIDE SEQUENCE</scope>
</reference>
<dbReference type="AlphaFoldDB" id="W9S281"/>
<evidence type="ECO:0000256" key="1">
    <source>
        <dbReference type="ARBA" id="ARBA00004123"/>
    </source>
</evidence>
<dbReference type="Pfam" id="PF16136">
    <property type="entry name" value="NLS_NINJA_AFP"/>
    <property type="match status" value="1"/>
</dbReference>
<dbReference type="eggNOG" id="ENOG502RZ7N">
    <property type="taxonomic scope" value="Eukaryota"/>
</dbReference>
<dbReference type="OrthoDB" id="667358at2759"/>
<dbReference type="EMBL" id="KE345513">
    <property type="protein sequence ID" value="EXC04891.1"/>
    <property type="molecule type" value="Genomic_DNA"/>
</dbReference>
<proteinExistence type="inferred from homology"/>
<protein>
    <recommendedName>
        <fullName evidence="4">Ninja-family protein</fullName>
    </recommendedName>
    <alternativeName>
        <fullName evidence="4">ABI-binding protein</fullName>
    </alternativeName>
</protein>
<evidence type="ECO:0000313" key="9">
    <source>
        <dbReference type="Proteomes" id="UP000030645"/>
    </source>
</evidence>
<feature type="region of interest" description="Disordered" evidence="5">
    <location>
        <begin position="28"/>
        <end position="56"/>
    </location>
</feature>
<dbReference type="PANTHER" id="PTHR31413:SF43">
    <property type="entry name" value="NINJA-FAMILY PROTEIN"/>
    <property type="match status" value="1"/>
</dbReference>
<dbReference type="Pfam" id="PF16135">
    <property type="entry name" value="TDBD"/>
    <property type="match status" value="1"/>
</dbReference>
<organism evidence="8 9">
    <name type="scientific">Morus notabilis</name>
    <dbReference type="NCBI Taxonomy" id="981085"/>
    <lineage>
        <taxon>Eukaryota</taxon>
        <taxon>Viridiplantae</taxon>
        <taxon>Streptophyta</taxon>
        <taxon>Embryophyta</taxon>
        <taxon>Tracheophyta</taxon>
        <taxon>Spermatophyta</taxon>
        <taxon>Magnoliopsida</taxon>
        <taxon>eudicotyledons</taxon>
        <taxon>Gunneridae</taxon>
        <taxon>Pentapetalae</taxon>
        <taxon>rosids</taxon>
        <taxon>fabids</taxon>
        <taxon>Rosales</taxon>
        <taxon>Moraceae</taxon>
        <taxon>Moreae</taxon>
        <taxon>Morus</taxon>
    </lineage>
</organism>
<evidence type="ECO:0000256" key="4">
    <source>
        <dbReference type="RuleBase" id="RU369029"/>
    </source>
</evidence>
<dbReference type="InterPro" id="IPR032310">
    <property type="entry name" value="NLS_NINJA_AFP-like"/>
</dbReference>
<comment type="subcellular location">
    <subcellularLocation>
        <location evidence="1 4">Nucleus</location>
    </subcellularLocation>
</comment>
<dbReference type="Proteomes" id="UP000030645">
    <property type="component" value="Unassembled WGS sequence"/>
</dbReference>
<evidence type="ECO:0000256" key="5">
    <source>
        <dbReference type="SAM" id="MobiDB-lite"/>
    </source>
</evidence>
<feature type="region of interest" description="Disordered" evidence="5">
    <location>
        <begin position="71"/>
        <end position="95"/>
    </location>
</feature>
<comment type="function">
    <text evidence="4">Acts as a negative regulator of abscisic acid (ABA) response.</text>
</comment>
<feature type="domain" description="Tify" evidence="7">
    <location>
        <begin position="274"/>
        <end position="307"/>
    </location>
</feature>